<dbReference type="PROSITE" id="PS51257">
    <property type="entry name" value="PROKAR_LIPOPROTEIN"/>
    <property type="match status" value="1"/>
</dbReference>
<keyword evidence="2 3" id="KW-0732">Signal</keyword>
<dbReference type="InterPro" id="IPR039424">
    <property type="entry name" value="SBP_5"/>
</dbReference>
<feature type="domain" description="Solute-binding protein family 5" evidence="4">
    <location>
        <begin position="90"/>
        <end position="446"/>
    </location>
</feature>
<dbReference type="GO" id="GO:0030288">
    <property type="term" value="C:outer membrane-bounded periplasmic space"/>
    <property type="evidence" value="ECO:0007669"/>
    <property type="project" value="UniProtKB-ARBA"/>
</dbReference>
<dbReference type="PANTHER" id="PTHR30290:SF38">
    <property type="entry name" value="D,D-DIPEPTIDE-BINDING PERIPLASMIC PROTEIN DDPA-RELATED"/>
    <property type="match status" value="1"/>
</dbReference>
<proteinExistence type="inferred from homology"/>
<dbReference type="GO" id="GO:0015833">
    <property type="term" value="P:peptide transport"/>
    <property type="evidence" value="ECO:0007669"/>
    <property type="project" value="TreeGrafter"/>
</dbReference>
<evidence type="ECO:0000256" key="2">
    <source>
        <dbReference type="ARBA" id="ARBA00022729"/>
    </source>
</evidence>
<feature type="signal peptide" evidence="3">
    <location>
        <begin position="1"/>
        <end position="40"/>
    </location>
</feature>
<dbReference type="InterPro" id="IPR030678">
    <property type="entry name" value="Peptide/Ni-bd"/>
</dbReference>
<evidence type="ECO:0000256" key="3">
    <source>
        <dbReference type="SAM" id="SignalP"/>
    </source>
</evidence>
<evidence type="ECO:0000256" key="1">
    <source>
        <dbReference type="ARBA" id="ARBA00005695"/>
    </source>
</evidence>
<comment type="similarity">
    <text evidence="1">Belongs to the bacterial solute-binding protein 5 family.</text>
</comment>
<gene>
    <name evidence="5" type="primary">appA</name>
    <name evidence="5" type="ORF">LMG29542_07398</name>
</gene>
<dbReference type="SUPFAM" id="SSF53850">
    <property type="entry name" value="Periplasmic binding protein-like II"/>
    <property type="match status" value="1"/>
</dbReference>
<protein>
    <submittedName>
        <fullName evidence="5">Oligopeptide-binding protein AppA</fullName>
    </submittedName>
</protein>
<dbReference type="GO" id="GO:1904680">
    <property type="term" value="F:peptide transmembrane transporter activity"/>
    <property type="evidence" value="ECO:0007669"/>
    <property type="project" value="TreeGrafter"/>
</dbReference>
<dbReference type="PIRSF" id="PIRSF002741">
    <property type="entry name" value="MppA"/>
    <property type="match status" value="1"/>
</dbReference>
<feature type="chain" id="PRO_5026902889" evidence="3">
    <location>
        <begin position="41"/>
        <end position="545"/>
    </location>
</feature>
<dbReference type="GO" id="GO:0043190">
    <property type="term" value="C:ATP-binding cassette (ABC) transporter complex"/>
    <property type="evidence" value="ECO:0007669"/>
    <property type="project" value="InterPro"/>
</dbReference>
<dbReference type="Proteomes" id="UP000494363">
    <property type="component" value="Unassembled WGS sequence"/>
</dbReference>
<organism evidence="5 6">
    <name type="scientific">Paraburkholderia humisilvae</name>
    <dbReference type="NCBI Taxonomy" id="627669"/>
    <lineage>
        <taxon>Bacteria</taxon>
        <taxon>Pseudomonadati</taxon>
        <taxon>Pseudomonadota</taxon>
        <taxon>Betaproteobacteria</taxon>
        <taxon>Burkholderiales</taxon>
        <taxon>Burkholderiaceae</taxon>
        <taxon>Paraburkholderia</taxon>
    </lineage>
</organism>
<evidence type="ECO:0000313" key="5">
    <source>
        <dbReference type="EMBL" id="CAB3773710.1"/>
    </source>
</evidence>
<dbReference type="AlphaFoldDB" id="A0A6J5F4E0"/>
<name>A0A6J5F4E0_9BURK</name>
<dbReference type="EMBL" id="CADIKH010000083">
    <property type="protein sequence ID" value="CAB3773710.1"/>
    <property type="molecule type" value="Genomic_DNA"/>
</dbReference>
<dbReference type="Pfam" id="PF00496">
    <property type="entry name" value="SBP_bac_5"/>
    <property type="match status" value="1"/>
</dbReference>
<keyword evidence="6" id="KW-1185">Reference proteome</keyword>
<evidence type="ECO:0000313" key="6">
    <source>
        <dbReference type="Proteomes" id="UP000494363"/>
    </source>
</evidence>
<dbReference type="Gene3D" id="3.10.105.10">
    <property type="entry name" value="Dipeptide-binding Protein, Domain 3"/>
    <property type="match status" value="1"/>
</dbReference>
<dbReference type="InterPro" id="IPR000914">
    <property type="entry name" value="SBP_5_dom"/>
</dbReference>
<dbReference type="RefSeq" id="WP_175232699.1">
    <property type="nucleotide sequence ID" value="NZ_CADIKH010000083.1"/>
</dbReference>
<sequence>MKFLTSRLAWPGAIRQLATCTASMLALAAACVVTGGAAHAQTPQRGGTAVMVIGTDPLSLSPDTTNSVPDVDTSCLIYDALVRFGKGFAIVPSLAQSWTISADGKTYTFKLVKANWQDGKPVTSDDVKFTLLDISSKYGPRFAAAGKFIDTIDTPDAQTVVIHLKQPFGPFLFSLACEQNAAIMPAHILRGTDLLKNPAILTNPVGEGPFKVADWVRGDHLTLTRNPDYWMKDQPYLDRVVIRTIPDPSARILALRAGDVDFVVPDYMPLSAVQMLQKMPDFSVQQVSYPDSDIIILNTKDTKVPALTKPDVRRALYIALDRTFIHQKVYYGLGGVPLSSFDTRLWAYDPQIDYQKMYPYDPAKAKQMLDAAGYPVGADGTRFTVRLAFESDRPEWMESAQAIQRFWQAVGVHVVLVGADRPVILKQVYADYDFDATLQTYTTLGDPALGIARTYVTASIQKGTTFNNASQYSNPEVDKLFDAGRDASTQQARVPPYNQVQTILAQDMPVLNLHQAPQYAVASTRLHGLWQAANQQWWGSVWASK</sequence>
<evidence type="ECO:0000259" key="4">
    <source>
        <dbReference type="Pfam" id="PF00496"/>
    </source>
</evidence>
<accession>A0A6J5F4E0</accession>
<dbReference type="PANTHER" id="PTHR30290">
    <property type="entry name" value="PERIPLASMIC BINDING COMPONENT OF ABC TRANSPORTER"/>
    <property type="match status" value="1"/>
</dbReference>
<dbReference type="Gene3D" id="3.40.190.10">
    <property type="entry name" value="Periplasmic binding protein-like II"/>
    <property type="match status" value="1"/>
</dbReference>
<reference evidence="5 6" key="1">
    <citation type="submission" date="2020-04" db="EMBL/GenBank/DDBJ databases">
        <authorList>
            <person name="De Canck E."/>
        </authorList>
    </citation>
    <scope>NUCLEOTIDE SEQUENCE [LARGE SCALE GENOMIC DNA]</scope>
    <source>
        <strain evidence="5 6">LMG 29542</strain>
    </source>
</reference>